<keyword evidence="3" id="KW-1185">Reference proteome</keyword>
<proteinExistence type="predicted"/>
<accession>A0AAD7E0W1</accession>
<reference evidence="2" key="1">
    <citation type="submission" date="2023-03" db="EMBL/GenBank/DDBJ databases">
        <title>Massive genome expansion in bonnet fungi (Mycena s.s.) driven by repeated elements and novel gene families across ecological guilds.</title>
        <authorList>
            <consortium name="Lawrence Berkeley National Laboratory"/>
            <person name="Harder C.B."/>
            <person name="Miyauchi S."/>
            <person name="Viragh M."/>
            <person name="Kuo A."/>
            <person name="Thoen E."/>
            <person name="Andreopoulos B."/>
            <person name="Lu D."/>
            <person name="Skrede I."/>
            <person name="Drula E."/>
            <person name="Henrissat B."/>
            <person name="Morin E."/>
            <person name="Kohler A."/>
            <person name="Barry K."/>
            <person name="LaButti K."/>
            <person name="Morin E."/>
            <person name="Salamov A."/>
            <person name="Lipzen A."/>
            <person name="Mereny Z."/>
            <person name="Hegedus B."/>
            <person name="Baldrian P."/>
            <person name="Stursova M."/>
            <person name="Weitz H."/>
            <person name="Taylor A."/>
            <person name="Grigoriev I.V."/>
            <person name="Nagy L.G."/>
            <person name="Martin F."/>
            <person name="Kauserud H."/>
        </authorList>
    </citation>
    <scope>NUCLEOTIDE SEQUENCE</scope>
    <source>
        <strain evidence="2">CBHHK067</strain>
    </source>
</reference>
<evidence type="ECO:0000256" key="1">
    <source>
        <dbReference type="SAM" id="Phobius"/>
    </source>
</evidence>
<comment type="caution">
    <text evidence="2">The sequence shown here is derived from an EMBL/GenBank/DDBJ whole genome shotgun (WGS) entry which is preliminary data.</text>
</comment>
<feature type="transmembrane region" description="Helical" evidence="1">
    <location>
        <begin position="118"/>
        <end position="140"/>
    </location>
</feature>
<evidence type="ECO:0000313" key="3">
    <source>
        <dbReference type="Proteomes" id="UP001221757"/>
    </source>
</evidence>
<name>A0AAD7E0W1_MYCRO</name>
<evidence type="ECO:0000313" key="2">
    <source>
        <dbReference type="EMBL" id="KAJ7702702.1"/>
    </source>
</evidence>
<feature type="transmembrane region" description="Helical" evidence="1">
    <location>
        <begin position="81"/>
        <end position="98"/>
    </location>
</feature>
<gene>
    <name evidence="2" type="ORF">B0H17DRAFT_897880</name>
</gene>
<organism evidence="2 3">
    <name type="scientific">Mycena rosella</name>
    <name type="common">Pink bonnet</name>
    <name type="synonym">Agaricus rosellus</name>
    <dbReference type="NCBI Taxonomy" id="1033263"/>
    <lineage>
        <taxon>Eukaryota</taxon>
        <taxon>Fungi</taxon>
        <taxon>Dikarya</taxon>
        <taxon>Basidiomycota</taxon>
        <taxon>Agaricomycotina</taxon>
        <taxon>Agaricomycetes</taxon>
        <taxon>Agaricomycetidae</taxon>
        <taxon>Agaricales</taxon>
        <taxon>Marasmiineae</taxon>
        <taxon>Mycenaceae</taxon>
        <taxon>Mycena</taxon>
    </lineage>
</organism>
<protein>
    <submittedName>
        <fullName evidence="2">Uncharacterized protein</fullName>
    </submittedName>
</protein>
<keyword evidence="1" id="KW-0472">Membrane</keyword>
<keyword evidence="1" id="KW-1133">Transmembrane helix</keyword>
<sequence>LFAIACAMFIIASGHFAITFYRTLCAVANIHAADGGPVAFLGDKTAWHLITADVLYVTQCILGDSIAIYRCWILWDRDLRVAALPLILLAGNMATGYATCQQLATSTAARISEPTVRAWITSFYALAVLLNTTTTGLMAFRLWWVDRTLSDRVPHPRFQNTILLLVESAALYFALQVVVLAAFVTRSNIQFLLMGSIPPIIGITFTMITIRAGL</sequence>
<feature type="transmembrane region" description="Helical" evidence="1">
    <location>
        <begin position="189"/>
        <end position="210"/>
    </location>
</feature>
<dbReference type="EMBL" id="JARKIE010000014">
    <property type="protein sequence ID" value="KAJ7702702.1"/>
    <property type="molecule type" value="Genomic_DNA"/>
</dbReference>
<feature type="transmembrane region" description="Helical" evidence="1">
    <location>
        <begin position="161"/>
        <end position="183"/>
    </location>
</feature>
<dbReference type="AlphaFoldDB" id="A0AAD7E0W1"/>
<dbReference type="Proteomes" id="UP001221757">
    <property type="component" value="Unassembled WGS sequence"/>
</dbReference>
<feature type="non-terminal residue" evidence="2">
    <location>
        <position position="1"/>
    </location>
</feature>
<keyword evidence="1" id="KW-0812">Transmembrane</keyword>
<feature type="non-terminal residue" evidence="2">
    <location>
        <position position="214"/>
    </location>
</feature>